<dbReference type="Gene3D" id="3.40.630.30">
    <property type="match status" value="1"/>
</dbReference>
<proteinExistence type="predicted"/>
<protein>
    <submittedName>
        <fullName evidence="2">Acyl-CoA N-acyltransferase</fullName>
    </submittedName>
</protein>
<dbReference type="InParanoid" id="A0A1J7IQ42"/>
<dbReference type="PANTHER" id="PTHR42791">
    <property type="entry name" value="GNAT FAMILY ACETYLTRANSFERASE"/>
    <property type="match status" value="1"/>
</dbReference>
<keyword evidence="2" id="KW-0808">Transferase</keyword>
<dbReference type="AlphaFoldDB" id="A0A1J7IQ42"/>
<dbReference type="OrthoDB" id="410198at2759"/>
<dbReference type="InterPro" id="IPR016181">
    <property type="entry name" value="Acyl_CoA_acyltransferase"/>
</dbReference>
<evidence type="ECO:0000259" key="1">
    <source>
        <dbReference type="PROSITE" id="PS51186"/>
    </source>
</evidence>
<gene>
    <name evidence="2" type="ORF">CONLIGDRAFT_680164</name>
</gene>
<keyword evidence="3" id="KW-1185">Reference proteome</keyword>
<reference evidence="2 3" key="1">
    <citation type="submission" date="2016-10" db="EMBL/GenBank/DDBJ databases">
        <title>Draft genome sequence of Coniochaeta ligniaria NRRL30616, a lignocellulolytic fungus for bioabatement of inhibitors in plant biomass hydrolysates.</title>
        <authorList>
            <consortium name="DOE Joint Genome Institute"/>
            <person name="Jimenez D.J."/>
            <person name="Hector R.E."/>
            <person name="Riley R."/>
            <person name="Sun H."/>
            <person name="Grigoriev I.V."/>
            <person name="Van Elsas J.D."/>
            <person name="Nichols N.N."/>
        </authorList>
    </citation>
    <scope>NUCLEOTIDE SEQUENCE [LARGE SCALE GENOMIC DNA]</scope>
    <source>
        <strain evidence="2 3">NRRL 30616</strain>
    </source>
</reference>
<dbReference type="PANTHER" id="PTHR42791:SF1">
    <property type="entry name" value="N-ACETYLTRANSFERASE DOMAIN-CONTAINING PROTEIN"/>
    <property type="match status" value="1"/>
</dbReference>
<name>A0A1J7IQ42_9PEZI</name>
<dbReference type="STRING" id="1408157.A0A1J7IQ42"/>
<dbReference type="EMBL" id="KV875097">
    <property type="protein sequence ID" value="OIW29315.1"/>
    <property type="molecule type" value="Genomic_DNA"/>
</dbReference>
<dbReference type="CDD" id="cd04301">
    <property type="entry name" value="NAT_SF"/>
    <property type="match status" value="1"/>
</dbReference>
<organism evidence="2 3">
    <name type="scientific">Coniochaeta ligniaria NRRL 30616</name>
    <dbReference type="NCBI Taxonomy" id="1408157"/>
    <lineage>
        <taxon>Eukaryota</taxon>
        <taxon>Fungi</taxon>
        <taxon>Dikarya</taxon>
        <taxon>Ascomycota</taxon>
        <taxon>Pezizomycotina</taxon>
        <taxon>Sordariomycetes</taxon>
        <taxon>Sordariomycetidae</taxon>
        <taxon>Coniochaetales</taxon>
        <taxon>Coniochaetaceae</taxon>
        <taxon>Coniochaeta</taxon>
    </lineage>
</organism>
<keyword evidence="2" id="KW-0012">Acyltransferase</keyword>
<accession>A0A1J7IQ42</accession>
<evidence type="ECO:0000313" key="2">
    <source>
        <dbReference type="EMBL" id="OIW29315.1"/>
    </source>
</evidence>
<dbReference type="Pfam" id="PF13673">
    <property type="entry name" value="Acetyltransf_10"/>
    <property type="match status" value="1"/>
</dbReference>
<evidence type="ECO:0000313" key="3">
    <source>
        <dbReference type="Proteomes" id="UP000182658"/>
    </source>
</evidence>
<dbReference type="InterPro" id="IPR052523">
    <property type="entry name" value="Trichothecene_AcTrans"/>
</dbReference>
<feature type="domain" description="N-acetyltransferase" evidence="1">
    <location>
        <begin position="5"/>
        <end position="177"/>
    </location>
</feature>
<dbReference type="SUPFAM" id="SSF55729">
    <property type="entry name" value="Acyl-CoA N-acyltransferases (Nat)"/>
    <property type="match status" value="1"/>
</dbReference>
<dbReference type="InterPro" id="IPR000182">
    <property type="entry name" value="GNAT_dom"/>
</dbReference>
<dbReference type="PROSITE" id="PS51186">
    <property type="entry name" value="GNAT"/>
    <property type="match status" value="1"/>
</dbReference>
<dbReference type="GO" id="GO:0016747">
    <property type="term" value="F:acyltransferase activity, transferring groups other than amino-acyl groups"/>
    <property type="evidence" value="ECO:0007669"/>
    <property type="project" value="InterPro"/>
</dbReference>
<sequence length="177" mass="19699">MTPNILIETVAYHDVRRLANISLSGNVRHMLYDLKHPKFVHVKAVDRATAEILGYISVWYIGFEPKDTGNRARRTMGADMERWQKFLMPEGAKCIVVAGFQVAPAMQGKGVGTALMKSVTDEADRHGVYMWVHSSEGAFNSYQKSGFETVGELDVDLDTYAPAPPPAGGKWGHYLIR</sequence>
<dbReference type="Proteomes" id="UP000182658">
    <property type="component" value="Unassembled WGS sequence"/>
</dbReference>